<gene>
    <name evidence="2" type="ORF">TRITD_2Av1G079570</name>
</gene>
<accession>A0A9R1R5K9</accession>
<evidence type="ECO:0000313" key="3">
    <source>
        <dbReference type="Proteomes" id="UP000324705"/>
    </source>
</evidence>
<feature type="region of interest" description="Disordered" evidence="1">
    <location>
        <begin position="113"/>
        <end position="132"/>
    </location>
</feature>
<dbReference type="Gramene" id="TRITD2Av1G079570.1">
    <property type="protein sequence ID" value="TRITD2Av1G079570.1"/>
    <property type="gene ID" value="TRITD2Av1G079570"/>
</dbReference>
<feature type="compositionally biased region" description="Low complexity" evidence="1">
    <location>
        <begin position="119"/>
        <end position="132"/>
    </location>
</feature>
<sequence length="193" mass="19995">MATGWSATAVDPHRHHPRPPSRDPDTTGTPPPCPLISAALRYFAHVAPAPFRSVHASSSSSASAVAVEHIGVVLASGAKSLCFPAPNQPSSVAASPRAVPEFRAKPPASFAPFLPPESPASSSRSVASSASSHSVRIDGGAVMVSSRQGPGSEHSVGVMLERADDTSAGDTAELKWELDEDRVRCVVSFPVDQ</sequence>
<feature type="region of interest" description="Disordered" evidence="1">
    <location>
        <begin position="1"/>
        <end position="33"/>
    </location>
</feature>
<evidence type="ECO:0000256" key="1">
    <source>
        <dbReference type="SAM" id="MobiDB-lite"/>
    </source>
</evidence>
<dbReference type="EMBL" id="LT934113">
    <property type="protein sequence ID" value="VAH29107.1"/>
    <property type="molecule type" value="Genomic_DNA"/>
</dbReference>
<dbReference type="AlphaFoldDB" id="A0A9R1R5K9"/>
<dbReference type="OMA" id="RCVVSFP"/>
<keyword evidence="3" id="KW-1185">Reference proteome</keyword>
<proteinExistence type="predicted"/>
<protein>
    <submittedName>
        <fullName evidence="2">Uncharacterized protein</fullName>
    </submittedName>
</protein>
<dbReference type="Proteomes" id="UP000324705">
    <property type="component" value="Chromosome 2A"/>
</dbReference>
<name>A0A9R1R5K9_TRITD</name>
<evidence type="ECO:0000313" key="2">
    <source>
        <dbReference type="EMBL" id="VAH29107.1"/>
    </source>
</evidence>
<organism evidence="2 3">
    <name type="scientific">Triticum turgidum subsp. durum</name>
    <name type="common">Durum wheat</name>
    <name type="synonym">Triticum durum</name>
    <dbReference type="NCBI Taxonomy" id="4567"/>
    <lineage>
        <taxon>Eukaryota</taxon>
        <taxon>Viridiplantae</taxon>
        <taxon>Streptophyta</taxon>
        <taxon>Embryophyta</taxon>
        <taxon>Tracheophyta</taxon>
        <taxon>Spermatophyta</taxon>
        <taxon>Magnoliopsida</taxon>
        <taxon>Liliopsida</taxon>
        <taxon>Poales</taxon>
        <taxon>Poaceae</taxon>
        <taxon>BOP clade</taxon>
        <taxon>Pooideae</taxon>
        <taxon>Triticodae</taxon>
        <taxon>Triticeae</taxon>
        <taxon>Triticinae</taxon>
        <taxon>Triticum</taxon>
    </lineage>
</organism>
<reference evidence="2 3" key="1">
    <citation type="submission" date="2017-09" db="EMBL/GenBank/DDBJ databases">
        <authorList>
            <consortium name="International Durum Wheat Genome Sequencing Consortium (IDWGSC)"/>
            <person name="Milanesi L."/>
        </authorList>
    </citation>
    <scope>NUCLEOTIDE SEQUENCE [LARGE SCALE GENOMIC DNA]</scope>
    <source>
        <strain evidence="3">cv. Svevo</strain>
    </source>
</reference>